<evidence type="ECO:0000313" key="1">
    <source>
        <dbReference type="EMBL" id="GFY56038.1"/>
    </source>
</evidence>
<dbReference type="EMBL" id="BMAV01010723">
    <property type="protein sequence ID" value="GFY56038.1"/>
    <property type="molecule type" value="Genomic_DNA"/>
</dbReference>
<evidence type="ECO:0000313" key="2">
    <source>
        <dbReference type="Proteomes" id="UP000886998"/>
    </source>
</evidence>
<gene>
    <name evidence="1" type="ORF">TNIN_301151</name>
</gene>
<dbReference type="Proteomes" id="UP000886998">
    <property type="component" value="Unassembled WGS sequence"/>
</dbReference>
<dbReference type="OrthoDB" id="6437616at2759"/>
<sequence length="78" mass="8891">MVRISDLVVRKGAAICLPCFLFPRSGNKAALKSNGCKDWKNTIVFEPHEESDEHKKVMMIYLTRKLEKVIINRVKSTG</sequence>
<keyword evidence="2" id="KW-1185">Reference proteome</keyword>
<accession>A0A8X6XMT6</accession>
<protein>
    <submittedName>
        <fullName evidence="1">Uncharacterized protein</fullName>
    </submittedName>
</protein>
<comment type="caution">
    <text evidence="1">The sequence shown here is derived from an EMBL/GenBank/DDBJ whole genome shotgun (WGS) entry which is preliminary data.</text>
</comment>
<organism evidence="1 2">
    <name type="scientific">Trichonephila inaurata madagascariensis</name>
    <dbReference type="NCBI Taxonomy" id="2747483"/>
    <lineage>
        <taxon>Eukaryota</taxon>
        <taxon>Metazoa</taxon>
        <taxon>Ecdysozoa</taxon>
        <taxon>Arthropoda</taxon>
        <taxon>Chelicerata</taxon>
        <taxon>Arachnida</taxon>
        <taxon>Araneae</taxon>
        <taxon>Araneomorphae</taxon>
        <taxon>Entelegynae</taxon>
        <taxon>Araneoidea</taxon>
        <taxon>Nephilidae</taxon>
        <taxon>Trichonephila</taxon>
        <taxon>Trichonephila inaurata</taxon>
    </lineage>
</organism>
<dbReference type="AlphaFoldDB" id="A0A8X6XMT6"/>
<proteinExistence type="predicted"/>
<reference evidence="1" key="1">
    <citation type="submission" date="2020-08" db="EMBL/GenBank/DDBJ databases">
        <title>Multicomponent nature underlies the extraordinary mechanical properties of spider dragline silk.</title>
        <authorList>
            <person name="Kono N."/>
            <person name="Nakamura H."/>
            <person name="Mori M."/>
            <person name="Yoshida Y."/>
            <person name="Ohtoshi R."/>
            <person name="Malay A.D."/>
            <person name="Moran D.A.P."/>
            <person name="Tomita M."/>
            <person name="Numata K."/>
            <person name="Arakawa K."/>
        </authorList>
    </citation>
    <scope>NUCLEOTIDE SEQUENCE</scope>
</reference>
<name>A0A8X6XMT6_9ARAC</name>